<dbReference type="OrthoDB" id="9790710at2"/>
<dbReference type="Proteomes" id="UP000251075">
    <property type="component" value="Unassembled WGS sequence"/>
</dbReference>
<gene>
    <name evidence="3" type="ORF">CU669_10980</name>
</gene>
<dbReference type="Gene3D" id="3.40.50.2000">
    <property type="entry name" value="Glycogen Phosphorylase B"/>
    <property type="match status" value="2"/>
</dbReference>
<accession>A0A364NXL4</accession>
<dbReference type="RefSeq" id="WP_112144591.1">
    <property type="nucleotide sequence ID" value="NZ_PGTO01000007.1"/>
</dbReference>
<dbReference type="SUPFAM" id="SSF53756">
    <property type="entry name" value="UDP-Glycosyltransferase/glycogen phosphorylase"/>
    <property type="match status" value="1"/>
</dbReference>
<dbReference type="GO" id="GO:0016757">
    <property type="term" value="F:glycosyltransferase activity"/>
    <property type="evidence" value="ECO:0007669"/>
    <property type="project" value="InterPro"/>
</dbReference>
<dbReference type="PANTHER" id="PTHR45947:SF3">
    <property type="entry name" value="SULFOQUINOVOSYL TRANSFERASE SQD2"/>
    <property type="match status" value="1"/>
</dbReference>
<evidence type="ECO:0000313" key="4">
    <source>
        <dbReference type="Proteomes" id="UP000251075"/>
    </source>
</evidence>
<organism evidence="3 4">
    <name type="scientific">Paramagnetospirillum kuznetsovii</name>
    <dbReference type="NCBI Taxonomy" id="2053833"/>
    <lineage>
        <taxon>Bacteria</taxon>
        <taxon>Pseudomonadati</taxon>
        <taxon>Pseudomonadota</taxon>
        <taxon>Alphaproteobacteria</taxon>
        <taxon>Rhodospirillales</taxon>
        <taxon>Magnetospirillaceae</taxon>
        <taxon>Paramagnetospirillum</taxon>
    </lineage>
</organism>
<dbReference type="AlphaFoldDB" id="A0A364NXL4"/>
<dbReference type="InterPro" id="IPR001296">
    <property type="entry name" value="Glyco_trans_1"/>
</dbReference>
<comment type="caution">
    <text evidence="3">The sequence shown here is derived from an EMBL/GenBank/DDBJ whole genome shotgun (WGS) entry which is preliminary data.</text>
</comment>
<sequence>MTAPVLLVIIPDQLSALVAKGEVQPRYYNPGNLFGEVHILMTNADRPQEDAVRPMVGDAAMTIHNLPEDYRPLLEPNGIKRWRMFDAWSEPAVALARRLNPAVVRCHGTDFNTVAARRIKQALGIPYVVSLHTNLDQSPCRRRISIDPEQVQVNVAMEDLERRCLAEADLVVPVYGSILPYLDRLGGFNFEICYNVLNGATLRHKDNYALGSPVRLISVGRQYHEKNAENILRAVADLPEVTLTMVGDGPLHQSLKARAVELDIVDRIDFQPVVPNAVLCAMLAEFDLFVVHTEAWEFNKSVIEALLAGLPVIINRRIGRPVPELTEDIVTLVENTPDAYWRAIRCLMDDHATREAQGRQAYAISKKLWAPSVTEARYVEIYRRILDGRAAAAGNNQKQLI</sequence>
<evidence type="ECO:0000313" key="3">
    <source>
        <dbReference type="EMBL" id="RAU21822.1"/>
    </source>
</evidence>
<evidence type="ECO:0008006" key="5">
    <source>
        <dbReference type="Google" id="ProtNLM"/>
    </source>
</evidence>
<name>A0A364NXL4_9PROT</name>
<feature type="domain" description="Glycosyltransferase subfamily 4-like N-terminal" evidence="2">
    <location>
        <begin position="36"/>
        <end position="186"/>
    </location>
</feature>
<evidence type="ECO:0000259" key="1">
    <source>
        <dbReference type="Pfam" id="PF00534"/>
    </source>
</evidence>
<keyword evidence="4" id="KW-1185">Reference proteome</keyword>
<dbReference type="InterPro" id="IPR028098">
    <property type="entry name" value="Glyco_trans_4-like_N"/>
</dbReference>
<reference evidence="3 4" key="1">
    <citation type="submission" date="2017-11" db="EMBL/GenBank/DDBJ databases">
        <title>Draft genome sequence of magnetotactic bacterium Magnetospirillum kuznetsovii LBB-42.</title>
        <authorList>
            <person name="Grouzdev D.S."/>
            <person name="Rysina M.S."/>
            <person name="Baslerov R.V."/>
            <person name="Koziaeva V."/>
        </authorList>
    </citation>
    <scope>NUCLEOTIDE SEQUENCE [LARGE SCALE GENOMIC DNA]</scope>
    <source>
        <strain evidence="3 4">LBB-42</strain>
    </source>
</reference>
<dbReference type="InterPro" id="IPR050194">
    <property type="entry name" value="Glycosyltransferase_grp1"/>
</dbReference>
<dbReference type="Pfam" id="PF00534">
    <property type="entry name" value="Glycos_transf_1"/>
    <property type="match status" value="1"/>
</dbReference>
<dbReference type="PANTHER" id="PTHR45947">
    <property type="entry name" value="SULFOQUINOVOSYL TRANSFERASE SQD2"/>
    <property type="match status" value="1"/>
</dbReference>
<dbReference type="Pfam" id="PF13579">
    <property type="entry name" value="Glyco_trans_4_4"/>
    <property type="match status" value="1"/>
</dbReference>
<dbReference type="EMBL" id="PGTO01000007">
    <property type="protein sequence ID" value="RAU21822.1"/>
    <property type="molecule type" value="Genomic_DNA"/>
</dbReference>
<protein>
    <recommendedName>
        <fullName evidence="5">Glycosyltransferase subfamily 4-like N-terminal domain-containing protein</fullName>
    </recommendedName>
</protein>
<feature type="domain" description="Glycosyl transferase family 1" evidence="1">
    <location>
        <begin position="214"/>
        <end position="362"/>
    </location>
</feature>
<evidence type="ECO:0000259" key="2">
    <source>
        <dbReference type="Pfam" id="PF13579"/>
    </source>
</evidence>
<proteinExistence type="predicted"/>